<comment type="cofactor">
    <cofactor evidence="1">
        <name>Fe(2+)</name>
        <dbReference type="ChEBI" id="CHEBI:29033"/>
    </cofactor>
</comment>
<dbReference type="AlphaFoldDB" id="J7RYG8"/>
<dbReference type="RefSeq" id="XP_022464453.1">
    <property type="nucleotide sequence ID" value="XM_022607904.1"/>
</dbReference>
<name>J7RYG8_HUIN7</name>
<evidence type="ECO:0000256" key="3">
    <source>
        <dbReference type="ARBA" id="ARBA00022723"/>
    </source>
</evidence>
<dbReference type="GO" id="GO:0046872">
    <property type="term" value="F:metal ion binding"/>
    <property type="evidence" value="ECO:0007669"/>
    <property type="project" value="UniProtKB-KW"/>
</dbReference>
<dbReference type="GO" id="GO:0016706">
    <property type="term" value="F:2-oxoglutarate-dependent dioxygenase activity"/>
    <property type="evidence" value="ECO:0007669"/>
    <property type="project" value="UniProtKB-ARBA"/>
</dbReference>
<keyword evidence="5" id="KW-0560">Oxidoreductase</keyword>
<evidence type="ECO:0000313" key="10">
    <source>
        <dbReference type="Proteomes" id="UP000006310"/>
    </source>
</evidence>
<keyword evidence="3" id="KW-0479">Metal-binding</keyword>
<dbReference type="InterPro" id="IPR038492">
    <property type="entry name" value="GBBH-like_N_sf"/>
</dbReference>
<sequence>MYRVTFGSRTLLNSVGAVRHGITLRYLSKNANRKVGGTILTSNATPESTTVSFLTDDCSGAKPFTVCFNNIFLRDASRSSDSVDADTGQKLFTTGQLASEPRHFTPEKVDITENGQALSITWRDGDHYDYPLEFLYRYKGSTYVSRSLRNQSSKHKPVIWDATLFNKHLDSFRYKYNEYMTDDKVLYQTLIKLQKFGIVMITDLPELSADLDPLQDLCHRVGPLRKTIYGEVFEVDNTKPNHSNITFSNKRLPFHQDLTYLENVPGFQILQCARNETAGGENIYVDAFNATRHIRETDTEAYEALQIVPVNYSYKKDDKRYYQSKPIIEQFDSNEHNVEISNYEYLIKQINYSPPYQAPFTYGIYNKAPQKEVSTTPGKTIERFTFKDFVRGLEMFEDSINNPANQLMMKIPKNCAVIFNNRRILHARNEIFSSEASRRIFRGCFFSNDHFRSRLKYLEERFD</sequence>
<evidence type="ECO:0000256" key="6">
    <source>
        <dbReference type="ARBA" id="ARBA00023004"/>
    </source>
</evidence>
<keyword evidence="10" id="KW-1185">Reference proteome</keyword>
<keyword evidence="4" id="KW-0223">Dioxygenase</keyword>
<dbReference type="InterPro" id="IPR042098">
    <property type="entry name" value="TauD-like_sf"/>
</dbReference>
<feature type="domain" description="TauD/TfdA-like" evidence="7">
    <location>
        <begin position="175"/>
        <end position="444"/>
    </location>
</feature>
<dbReference type="InterPro" id="IPR010376">
    <property type="entry name" value="GBBH-like_N"/>
</dbReference>
<organism evidence="9 10">
    <name type="scientific">Huiozyma naganishii (strain ATCC MYA-139 / BCRC 22969 / CBS 8797 / KCTC 17520 / NBRC 10181 / NCYC 3082 / Yp74L-3)</name>
    <name type="common">Yeast</name>
    <name type="synonym">Kazachstania naganishii</name>
    <dbReference type="NCBI Taxonomy" id="1071383"/>
    <lineage>
        <taxon>Eukaryota</taxon>
        <taxon>Fungi</taxon>
        <taxon>Dikarya</taxon>
        <taxon>Ascomycota</taxon>
        <taxon>Saccharomycotina</taxon>
        <taxon>Saccharomycetes</taxon>
        <taxon>Saccharomycetales</taxon>
        <taxon>Saccharomycetaceae</taxon>
        <taxon>Huiozyma</taxon>
    </lineage>
</organism>
<reference evidence="9 10" key="1">
    <citation type="journal article" date="2011" name="Proc. Natl. Acad. Sci. U.S.A.">
        <title>Evolutionary erosion of yeast sex chromosomes by mating-type switching accidents.</title>
        <authorList>
            <person name="Gordon J.L."/>
            <person name="Armisen D."/>
            <person name="Proux-Wera E."/>
            <person name="Oheigeartaigh S.S."/>
            <person name="Byrne K.P."/>
            <person name="Wolfe K.H."/>
        </authorList>
    </citation>
    <scope>NUCLEOTIDE SEQUENCE [LARGE SCALE GENOMIC DNA]</scope>
    <source>
        <strain evidence="10">ATCC MYA-139 / BCRC 22969 / CBS 8797 / CCRC 22969 / KCTC 17520 / NBRC 10181 / NCYC 3082</strain>
    </source>
</reference>
<dbReference type="KEGG" id="kng:KNAG_0D04670"/>
<evidence type="ECO:0000256" key="1">
    <source>
        <dbReference type="ARBA" id="ARBA00001954"/>
    </source>
</evidence>
<dbReference type="Gene3D" id="3.30.2020.30">
    <property type="match status" value="1"/>
</dbReference>
<protein>
    <recommendedName>
        <fullName evidence="11">TauD/TfdA-like domain-containing protein</fullName>
    </recommendedName>
</protein>
<dbReference type="EMBL" id="HE978317">
    <property type="protein sequence ID" value="CCK70207.1"/>
    <property type="molecule type" value="Genomic_DNA"/>
</dbReference>
<dbReference type="GO" id="GO:0045329">
    <property type="term" value="P:carnitine biosynthetic process"/>
    <property type="evidence" value="ECO:0007669"/>
    <property type="project" value="TreeGrafter"/>
</dbReference>
<dbReference type="GO" id="GO:0007005">
    <property type="term" value="P:mitochondrion organization"/>
    <property type="evidence" value="ECO:0007669"/>
    <property type="project" value="EnsemblFungi"/>
</dbReference>
<dbReference type="STRING" id="1071383.J7RYG8"/>
<dbReference type="InterPro" id="IPR003819">
    <property type="entry name" value="TauD/TfdA-like"/>
</dbReference>
<feature type="domain" description="Gamma-butyrobetaine hydroxylase-like N-terminal" evidence="8">
    <location>
        <begin position="68"/>
        <end position="136"/>
    </location>
</feature>
<proteinExistence type="inferred from homology"/>
<dbReference type="GO" id="GO:0005739">
    <property type="term" value="C:mitochondrion"/>
    <property type="evidence" value="ECO:0007669"/>
    <property type="project" value="TreeGrafter"/>
</dbReference>
<dbReference type="Pfam" id="PF06155">
    <property type="entry name" value="GBBH-like_N"/>
    <property type="match status" value="1"/>
</dbReference>
<dbReference type="InterPro" id="IPR050411">
    <property type="entry name" value="AlphaKG_dependent_hydroxylases"/>
</dbReference>
<evidence type="ECO:0000313" key="9">
    <source>
        <dbReference type="EMBL" id="CCK70207.1"/>
    </source>
</evidence>
<evidence type="ECO:0000259" key="8">
    <source>
        <dbReference type="Pfam" id="PF06155"/>
    </source>
</evidence>
<gene>
    <name evidence="9" type="primary">KNAG0D04670</name>
    <name evidence="9" type="ordered locus">KNAG_0D04670</name>
</gene>
<dbReference type="CDD" id="cd00250">
    <property type="entry name" value="CAS_like"/>
    <property type="match status" value="1"/>
</dbReference>
<evidence type="ECO:0000256" key="5">
    <source>
        <dbReference type="ARBA" id="ARBA00023002"/>
    </source>
</evidence>
<dbReference type="eggNOG" id="KOG3888">
    <property type="taxonomic scope" value="Eukaryota"/>
</dbReference>
<evidence type="ECO:0000256" key="4">
    <source>
        <dbReference type="ARBA" id="ARBA00022964"/>
    </source>
</evidence>
<dbReference type="SUPFAM" id="SSF51197">
    <property type="entry name" value="Clavaminate synthase-like"/>
    <property type="match status" value="1"/>
</dbReference>
<dbReference type="Proteomes" id="UP000006310">
    <property type="component" value="Chromosome 4"/>
</dbReference>
<reference evidence="10" key="2">
    <citation type="submission" date="2012-08" db="EMBL/GenBank/DDBJ databases">
        <title>Genome sequence of Kazachstania naganishii.</title>
        <authorList>
            <person name="Gordon J.L."/>
            <person name="Armisen D."/>
            <person name="Proux-Wera E."/>
            <person name="OhEigeartaigh S.S."/>
            <person name="Byrne K.P."/>
            <person name="Wolfe K.H."/>
        </authorList>
    </citation>
    <scope>NUCLEOTIDE SEQUENCE [LARGE SCALE GENOMIC DNA]</scope>
    <source>
        <strain evidence="10">ATCC MYA-139 / BCRC 22969 / CBS 8797 / CCRC 22969 / KCTC 17520 / NBRC 10181 / NCYC 3082</strain>
    </source>
</reference>
<keyword evidence="6" id="KW-0408">Iron</keyword>
<dbReference type="PANTHER" id="PTHR10696">
    <property type="entry name" value="GAMMA-BUTYROBETAINE HYDROXYLASE-RELATED"/>
    <property type="match status" value="1"/>
</dbReference>
<dbReference type="OMA" id="VHITWPN"/>
<dbReference type="HOGENOM" id="CLU_021859_0_1_1"/>
<dbReference type="PANTHER" id="PTHR10696:SF25">
    <property type="entry name" value="OXIDOREDUCTASE AIM17-RELATED"/>
    <property type="match status" value="1"/>
</dbReference>
<comment type="similarity">
    <text evidence="2">Belongs to the gamma-BBH/TMLD family.</text>
</comment>
<accession>J7RYG8</accession>
<evidence type="ECO:0000259" key="7">
    <source>
        <dbReference type="Pfam" id="PF02668"/>
    </source>
</evidence>
<dbReference type="Pfam" id="PF02668">
    <property type="entry name" value="TauD"/>
    <property type="match status" value="1"/>
</dbReference>
<dbReference type="Gene3D" id="3.60.130.10">
    <property type="entry name" value="Clavaminate synthase-like"/>
    <property type="match status" value="1"/>
</dbReference>
<dbReference type="GeneID" id="34525896"/>
<evidence type="ECO:0000256" key="2">
    <source>
        <dbReference type="ARBA" id="ARBA00008654"/>
    </source>
</evidence>
<dbReference type="OrthoDB" id="406634at2759"/>
<evidence type="ECO:0008006" key="11">
    <source>
        <dbReference type="Google" id="ProtNLM"/>
    </source>
</evidence>